<dbReference type="Pfam" id="PF03401">
    <property type="entry name" value="TctC"/>
    <property type="match status" value="1"/>
</dbReference>
<protein>
    <submittedName>
        <fullName evidence="3">Tripartite tricarboxylate transporter substrate binding protein</fullName>
    </submittedName>
</protein>
<dbReference type="PANTHER" id="PTHR42928:SF5">
    <property type="entry name" value="BLR1237 PROTEIN"/>
    <property type="match status" value="1"/>
</dbReference>
<dbReference type="EMBL" id="DOEK01000046">
    <property type="protein sequence ID" value="HBP31928.1"/>
    <property type="molecule type" value="Genomic_DNA"/>
</dbReference>
<dbReference type="Gene3D" id="3.40.190.10">
    <property type="entry name" value="Periplasmic binding protein-like II"/>
    <property type="match status" value="1"/>
</dbReference>
<feature type="signal peptide" evidence="2">
    <location>
        <begin position="1"/>
        <end position="24"/>
    </location>
</feature>
<feature type="chain" id="PRO_5016560353" evidence="2">
    <location>
        <begin position="25"/>
        <end position="325"/>
    </location>
</feature>
<accession>A0A356LMH6</accession>
<dbReference type="SUPFAM" id="SSF53850">
    <property type="entry name" value="Periplasmic binding protein-like II"/>
    <property type="match status" value="1"/>
</dbReference>
<gene>
    <name evidence="3" type="ORF">DD666_21280</name>
</gene>
<evidence type="ECO:0000313" key="4">
    <source>
        <dbReference type="Proteomes" id="UP000264036"/>
    </source>
</evidence>
<sequence length="325" mass="33939">MNRKTVRAGLLAACAFALPLSAAAAYPEKPVTLVIGFSAGGPTDIVGRYLAQGLSEKLGQTIVVENRPGATGVLALQSVKKEKPDGYTLMLGSSSTLSIEPVFKKNVKFDVFKELTPIAPVASYPYLLVVPASSPYTSISSLVQGAKKQPGTLTFASAGNGAVNHLAGEWFKSQTGIDITHIPYKGDSAAVSDLVAGRVDMAFLSIIAADPQIAAGKMKALGIASSGPSQLKPDMLTVADESGIDGFSAEPWNGVLGPAHMPPEIVAKLNAAITEVMSTDQAKEKLATLGQSAFVGTAGQFTAHIRSEMRRWSGVIKKANIEQVE</sequence>
<dbReference type="AlphaFoldDB" id="A0A356LMH6"/>
<evidence type="ECO:0000256" key="1">
    <source>
        <dbReference type="ARBA" id="ARBA00006987"/>
    </source>
</evidence>
<dbReference type="PANTHER" id="PTHR42928">
    <property type="entry name" value="TRICARBOXYLATE-BINDING PROTEIN"/>
    <property type="match status" value="1"/>
</dbReference>
<evidence type="ECO:0000313" key="3">
    <source>
        <dbReference type="EMBL" id="HBP31928.1"/>
    </source>
</evidence>
<organism evidence="3 4">
    <name type="scientific">Advenella kashmirensis</name>
    <dbReference type="NCBI Taxonomy" id="310575"/>
    <lineage>
        <taxon>Bacteria</taxon>
        <taxon>Pseudomonadati</taxon>
        <taxon>Pseudomonadota</taxon>
        <taxon>Betaproteobacteria</taxon>
        <taxon>Burkholderiales</taxon>
        <taxon>Alcaligenaceae</taxon>
    </lineage>
</organism>
<name>A0A356LMH6_9BURK</name>
<reference evidence="3 4" key="1">
    <citation type="journal article" date="2018" name="Nat. Biotechnol.">
        <title>A standardized bacterial taxonomy based on genome phylogeny substantially revises the tree of life.</title>
        <authorList>
            <person name="Parks D.H."/>
            <person name="Chuvochina M."/>
            <person name="Waite D.W."/>
            <person name="Rinke C."/>
            <person name="Skarshewski A."/>
            <person name="Chaumeil P.A."/>
            <person name="Hugenholtz P."/>
        </authorList>
    </citation>
    <scope>NUCLEOTIDE SEQUENCE [LARGE SCALE GENOMIC DNA]</scope>
    <source>
        <strain evidence="3">UBA10707</strain>
    </source>
</reference>
<proteinExistence type="inferred from homology"/>
<dbReference type="Gene3D" id="3.40.190.150">
    <property type="entry name" value="Bordetella uptake gene, domain 1"/>
    <property type="match status" value="1"/>
</dbReference>
<dbReference type="CDD" id="cd07012">
    <property type="entry name" value="PBP2_Bug_TTT"/>
    <property type="match status" value="1"/>
</dbReference>
<evidence type="ECO:0000256" key="2">
    <source>
        <dbReference type="SAM" id="SignalP"/>
    </source>
</evidence>
<dbReference type="InterPro" id="IPR005064">
    <property type="entry name" value="BUG"/>
</dbReference>
<dbReference type="Proteomes" id="UP000264036">
    <property type="component" value="Unassembled WGS sequence"/>
</dbReference>
<comment type="similarity">
    <text evidence="1">Belongs to the UPF0065 (bug) family.</text>
</comment>
<comment type="caution">
    <text evidence="3">The sequence shown here is derived from an EMBL/GenBank/DDBJ whole genome shotgun (WGS) entry which is preliminary data.</text>
</comment>
<dbReference type="PIRSF" id="PIRSF017082">
    <property type="entry name" value="YflP"/>
    <property type="match status" value="1"/>
</dbReference>
<dbReference type="InterPro" id="IPR042100">
    <property type="entry name" value="Bug_dom1"/>
</dbReference>
<keyword evidence="2" id="KW-0732">Signal</keyword>